<dbReference type="Gene3D" id="3.60.15.10">
    <property type="entry name" value="Ribonuclease Z/Hydroxyacylglutathione hydrolase-like"/>
    <property type="match status" value="1"/>
</dbReference>
<evidence type="ECO:0000256" key="3">
    <source>
        <dbReference type="ARBA" id="ARBA00022723"/>
    </source>
</evidence>
<dbReference type="PANTHER" id="PTHR42978">
    <property type="entry name" value="QUORUM-QUENCHING LACTONASE YTNP-RELATED-RELATED"/>
    <property type="match status" value="1"/>
</dbReference>
<proteinExistence type="inferred from homology"/>
<dbReference type="EMBL" id="LLXZ01000152">
    <property type="protein sequence ID" value="KRR02768.1"/>
    <property type="molecule type" value="Genomic_DNA"/>
</dbReference>
<keyword evidence="3" id="KW-0479">Metal-binding</keyword>
<comment type="caution">
    <text evidence="7">The sequence shown here is derived from an EMBL/GenBank/DDBJ whole genome shotgun (WGS) entry which is preliminary data.</text>
</comment>
<protein>
    <submittedName>
        <fullName evidence="7">MBL fold metallo-hydrolase</fullName>
    </submittedName>
</protein>
<comment type="similarity">
    <text evidence="2">Belongs to the metallo-beta-lactamase superfamily.</text>
</comment>
<dbReference type="Pfam" id="PF00753">
    <property type="entry name" value="Lactamase_B"/>
    <property type="match status" value="1"/>
</dbReference>
<evidence type="ECO:0000259" key="6">
    <source>
        <dbReference type="SMART" id="SM00849"/>
    </source>
</evidence>
<dbReference type="SMART" id="SM00849">
    <property type="entry name" value="Lactamase_B"/>
    <property type="match status" value="1"/>
</dbReference>
<evidence type="ECO:0000256" key="1">
    <source>
        <dbReference type="ARBA" id="ARBA00001947"/>
    </source>
</evidence>
<keyword evidence="5" id="KW-0862">Zinc</keyword>
<comment type="cofactor">
    <cofactor evidence="1">
        <name>Zn(2+)</name>
        <dbReference type="ChEBI" id="CHEBI:29105"/>
    </cofactor>
</comment>
<dbReference type="GO" id="GO:0016787">
    <property type="term" value="F:hydrolase activity"/>
    <property type="evidence" value="ECO:0007669"/>
    <property type="project" value="UniProtKB-KW"/>
</dbReference>
<reference evidence="7 8" key="1">
    <citation type="submission" date="2014-03" db="EMBL/GenBank/DDBJ databases">
        <title>Bradyrhizobium valentinum sp. nov., isolated from effective nodules of Lupinus mariae-josephae, a lupine endemic of basic-lime soils in Eastern Spain.</title>
        <authorList>
            <person name="Duran D."/>
            <person name="Rey L."/>
            <person name="Navarro A."/>
            <person name="Busquets A."/>
            <person name="Imperial J."/>
            <person name="Ruiz-Argueso T."/>
        </authorList>
    </citation>
    <scope>NUCLEOTIDE SEQUENCE [LARGE SCALE GENOMIC DNA]</scope>
    <source>
        <strain evidence="7 8">PAC68</strain>
    </source>
</reference>
<feature type="domain" description="Metallo-beta-lactamase" evidence="6">
    <location>
        <begin position="37"/>
        <end position="237"/>
    </location>
</feature>
<evidence type="ECO:0000313" key="8">
    <source>
        <dbReference type="Proteomes" id="UP000050863"/>
    </source>
</evidence>
<dbReference type="OrthoDB" id="9773738at2"/>
<dbReference type="PANTHER" id="PTHR42978:SF7">
    <property type="entry name" value="METALLO-HYDROLASE RV2300C-RELATED"/>
    <property type="match status" value="1"/>
</dbReference>
<accession>A0A0R3LCZ4</accession>
<dbReference type="Proteomes" id="UP000050863">
    <property type="component" value="Unassembled WGS sequence"/>
</dbReference>
<dbReference type="InterPro" id="IPR001279">
    <property type="entry name" value="Metallo-B-lactamas"/>
</dbReference>
<evidence type="ECO:0000256" key="2">
    <source>
        <dbReference type="ARBA" id="ARBA00007749"/>
    </source>
</evidence>
<dbReference type="CDD" id="cd07729">
    <property type="entry name" value="AHL_lactonase_MBL-fold"/>
    <property type="match status" value="1"/>
</dbReference>
<evidence type="ECO:0000256" key="4">
    <source>
        <dbReference type="ARBA" id="ARBA00022801"/>
    </source>
</evidence>
<dbReference type="STRING" id="280332.CQ12_06735"/>
<dbReference type="SUPFAM" id="SSF56281">
    <property type="entry name" value="Metallo-hydrolase/oxidoreductase"/>
    <property type="match status" value="1"/>
</dbReference>
<dbReference type="GO" id="GO:0046872">
    <property type="term" value="F:metal ion binding"/>
    <property type="evidence" value="ECO:0007669"/>
    <property type="project" value="UniProtKB-KW"/>
</dbReference>
<evidence type="ECO:0000256" key="5">
    <source>
        <dbReference type="ARBA" id="ARBA00022833"/>
    </source>
</evidence>
<dbReference type="InterPro" id="IPR036866">
    <property type="entry name" value="RibonucZ/Hydroxyglut_hydro"/>
</dbReference>
<dbReference type="AlphaFoldDB" id="A0A0R3LCZ4"/>
<keyword evidence="8" id="KW-1185">Reference proteome</keyword>
<name>A0A0R3LCZ4_9BRAD</name>
<keyword evidence="4 7" id="KW-0378">Hydrolase</keyword>
<organism evidence="7 8">
    <name type="scientific">Bradyrhizobium jicamae</name>
    <dbReference type="NCBI Taxonomy" id="280332"/>
    <lineage>
        <taxon>Bacteria</taxon>
        <taxon>Pseudomonadati</taxon>
        <taxon>Pseudomonadota</taxon>
        <taxon>Alphaproteobacteria</taxon>
        <taxon>Hyphomicrobiales</taxon>
        <taxon>Nitrobacteraceae</taxon>
        <taxon>Bradyrhizobium</taxon>
    </lineage>
</organism>
<gene>
    <name evidence="7" type="ORF">CQ12_06735</name>
</gene>
<dbReference type="RefSeq" id="WP_057837895.1">
    <property type="nucleotide sequence ID" value="NZ_LLXZ01000152.1"/>
</dbReference>
<sequence length="277" mass="31078">MAEQEYELFAIRYATRDALRSDHFIGGDPHDGPMPMDYFMWVARGGGRVFVIDTGFNAEVSKKRNRTFLRCPVETLDALGIDVNAVEDVVLTHLHYDHAGNFDRFPSARFHLQERELAYATGRFMRYPRLSHSFEVEDICGIVRLNYARRVLFYNGDAELAPGLTIHAAGGHSAGLQFVRVRTRRGFVVLASDVSHFYENMASERPFTTALHIGEMLEGFDRLLALAPDESHIIPGHDPLVMKLYPAPGPEWEGVAVRLDVPPSGTAPARAHYLSGH</sequence>
<dbReference type="InterPro" id="IPR051013">
    <property type="entry name" value="MBL_superfamily_lactonases"/>
</dbReference>
<evidence type="ECO:0000313" key="7">
    <source>
        <dbReference type="EMBL" id="KRR02768.1"/>
    </source>
</evidence>